<dbReference type="AlphaFoldDB" id="A0A8J5IFX1"/>
<comment type="caution">
    <text evidence="1">The sequence shown here is derived from an EMBL/GenBank/DDBJ whole genome shotgun (WGS) entry which is preliminary data.</text>
</comment>
<reference evidence="1" key="1">
    <citation type="submission" date="2021-01" db="EMBL/GenBank/DDBJ databases">
        <title>Phytophthora aleatoria, a newly-described species from Pinus radiata is distinct from Phytophthora cactorum isolates based on comparative genomics.</title>
        <authorList>
            <person name="Mcdougal R."/>
            <person name="Panda P."/>
            <person name="Williams N."/>
            <person name="Studholme D.J."/>
        </authorList>
    </citation>
    <scope>NUCLEOTIDE SEQUENCE</scope>
    <source>
        <strain evidence="1">NZFS 4037</strain>
    </source>
</reference>
<dbReference type="Proteomes" id="UP000709295">
    <property type="component" value="Unassembled WGS sequence"/>
</dbReference>
<dbReference type="EMBL" id="JAENGY010000580">
    <property type="protein sequence ID" value="KAG6960074.1"/>
    <property type="molecule type" value="Genomic_DNA"/>
</dbReference>
<gene>
    <name evidence="1" type="ORF">JG688_00009788</name>
</gene>
<evidence type="ECO:0000313" key="2">
    <source>
        <dbReference type="Proteomes" id="UP000709295"/>
    </source>
</evidence>
<name>A0A8J5IFX1_9STRA</name>
<accession>A0A8J5IFX1</accession>
<protein>
    <submittedName>
        <fullName evidence="1">Uncharacterized protein</fullName>
    </submittedName>
</protein>
<keyword evidence="2" id="KW-1185">Reference proteome</keyword>
<proteinExistence type="predicted"/>
<evidence type="ECO:0000313" key="1">
    <source>
        <dbReference type="EMBL" id="KAG6960074.1"/>
    </source>
</evidence>
<sequence>MAASKSPRRLHRSRYGFCCCSRIYRSCSVVTFQPWRRAYCGCYGHCGTEWTSRHRSVSSRYCGRAMNYSCHGFGCRTCSYINSNLATRESHGRLHETSDGCCSTKRSFRRCYFSSPQTNRRVQPHGFCVGRQ</sequence>
<organism evidence="1 2">
    <name type="scientific">Phytophthora aleatoria</name>
    <dbReference type="NCBI Taxonomy" id="2496075"/>
    <lineage>
        <taxon>Eukaryota</taxon>
        <taxon>Sar</taxon>
        <taxon>Stramenopiles</taxon>
        <taxon>Oomycota</taxon>
        <taxon>Peronosporomycetes</taxon>
        <taxon>Peronosporales</taxon>
        <taxon>Peronosporaceae</taxon>
        <taxon>Phytophthora</taxon>
    </lineage>
</organism>